<organism evidence="5 6">
    <name type="scientific">Mycena rosella</name>
    <name type="common">Pink bonnet</name>
    <name type="synonym">Agaricus rosellus</name>
    <dbReference type="NCBI Taxonomy" id="1033263"/>
    <lineage>
        <taxon>Eukaryota</taxon>
        <taxon>Fungi</taxon>
        <taxon>Dikarya</taxon>
        <taxon>Basidiomycota</taxon>
        <taxon>Agaricomycotina</taxon>
        <taxon>Agaricomycetes</taxon>
        <taxon>Agaricomycetidae</taxon>
        <taxon>Agaricales</taxon>
        <taxon>Marasmiineae</taxon>
        <taxon>Mycenaceae</taxon>
        <taxon>Mycena</taxon>
    </lineage>
</organism>
<evidence type="ECO:0000256" key="4">
    <source>
        <dbReference type="ARBA" id="ARBA00023136"/>
    </source>
</evidence>
<keyword evidence="2" id="KW-0812">Transmembrane</keyword>
<keyword evidence="4" id="KW-0472">Membrane</keyword>
<accession>A0AAD7GQK4</accession>
<dbReference type="AlphaFoldDB" id="A0AAD7GQK4"/>
<evidence type="ECO:0000256" key="1">
    <source>
        <dbReference type="ARBA" id="ARBA00004370"/>
    </source>
</evidence>
<name>A0AAD7GQK4_MYCRO</name>
<protein>
    <submittedName>
        <fullName evidence="5">Uncharacterized protein</fullName>
    </submittedName>
</protein>
<dbReference type="PANTHER" id="PTHR35371">
    <property type="entry name" value="INNER MEMBRANE PROTEIN"/>
    <property type="match status" value="1"/>
</dbReference>
<keyword evidence="3" id="KW-1133">Transmembrane helix</keyword>
<reference evidence="5" key="1">
    <citation type="submission" date="2023-03" db="EMBL/GenBank/DDBJ databases">
        <title>Massive genome expansion in bonnet fungi (Mycena s.s.) driven by repeated elements and novel gene families across ecological guilds.</title>
        <authorList>
            <consortium name="Lawrence Berkeley National Laboratory"/>
            <person name="Harder C.B."/>
            <person name="Miyauchi S."/>
            <person name="Viragh M."/>
            <person name="Kuo A."/>
            <person name="Thoen E."/>
            <person name="Andreopoulos B."/>
            <person name="Lu D."/>
            <person name="Skrede I."/>
            <person name="Drula E."/>
            <person name="Henrissat B."/>
            <person name="Morin E."/>
            <person name="Kohler A."/>
            <person name="Barry K."/>
            <person name="LaButti K."/>
            <person name="Morin E."/>
            <person name="Salamov A."/>
            <person name="Lipzen A."/>
            <person name="Mereny Z."/>
            <person name="Hegedus B."/>
            <person name="Baldrian P."/>
            <person name="Stursova M."/>
            <person name="Weitz H."/>
            <person name="Taylor A."/>
            <person name="Grigoriev I.V."/>
            <person name="Nagy L.G."/>
            <person name="Martin F."/>
            <person name="Kauserud H."/>
        </authorList>
    </citation>
    <scope>NUCLEOTIDE SEQUENCE</scope>
    <source>
        <strain evidence="5">CBHHK067</strain>
    </source>
</reference>
<evidence type="ECO:0000256" key="2">
    <source>
        <dbReference type="ARBA" id="ARBA00022692"/>
    </source>
</evidence>
<dbReference type="GO" id="GO:0016020">
    <property type="term" value="C:membrane"/>
    <property type="evidence" value="ECO:0007669"/>
    <property type="project" value="UniProtKB-SubCell"/>
</dbReference>
<dbReference type="EMBL" id="JARKIE010000017">
    <property type="protein sequence ID" value="KAJ7701554.1"/>
    <property type="molecule type" value="Genomic_DNA"/>
</dbReference>
<dbReference type="Proteomes" id="UP001221757">
    <property type="component" value="Unassembled WGS sequence"/>
</dbReference>
<evidence type="ECO:0000313" key="5">
    <source>
        <dbReference type="EMBL" id="KAJ7701554.1"/>
    </source>
</evidence>
<evidence type="ECO:0000313" key="6">
    <source>
        <dbReference type="Proteomes" id="UP001221757"/>
    </source>
</evidence>
<keyword evidence="6" id="KW-1185">Reference proteome</keyword>
<dbReference type="SUPFAM" id="SSF161084">
    <property type="entry name" value="MAPEG domain-like"/>
    <property type="match status" value="1"/>
</dbReference>
<evidence type="ECO:0000256" key="3">
    <source>
        <dbReference type="ARBA" id="ARBA00022989"/>
    </source>
</evidence>
<comment type="subcellular location">
    <subcellularLocation>
        <location evidence="1">Membrane</location>
    </subcellularLocation>
</comment>
<dbReference type="Gene3D" id="1.20.120.550">
    <property type="entry name" value="Membrane associated eicosanoid/glutathione metabolism-like domain"/>
    <property type="match status" value="1"/>
</dbReference>
<dbReference type="InterPro" id="IPR023352">
    <property type="entry name" value="MAPEG-like_dom_sf"/>
</dbReference>
<dbReference type="PANTHER" id="PTHR35371:SF1">
    <property type="entry name" value="BLR7753 PROTEIN"/>
    <property type="match status" value="1"/>
</dbReference>
<comment type="caution">
    <text evidence="5">The sequence shown here is derived from an EMBL/GenBank/DDBJ whole genome shotgun (WGS) entry which is preliminary data.</text>
</comment>
<sequence>MPVTLSTPLSLYSIPAVWLTAFLPATMKTMLIEKVKGYNNLEPRPTTSRIATDRAIPPAVAARILRMEGAHLNGYENFPIWIAAVLAGNMAGLDARTLNVVSLLYVAGRITYNFVYFNQATEFQSWVRWAVPFHSTVYPCSLTPLPMYLIFKAAGKMAAAA</sequence>
<dbReference type="InterPro" id="IPR001129">
    <property type="entry name" value="Membr-assoc_MAPEG"/>
</dbReference>
<gene>
    <name evidence="5" type="ORF">B0H17DRAFT_1157745</name>
</gene>
<proteinExistence type="predicted"/>
<dbReference type="Pfam" id="PF01124">
    <property type="entry name" value="MAPEG"/>
    <property type="match status" value="1"/>
</dbReference>